<sequence>MALRLITWANQISYDKAKIPHPLPPDFKEPKENVTVELMENILNKVVFAGDERYDTVFVNSQCPPYPESDSRADLAIKYITKDNKLQTLCIIEAKRPRASGHYNTDLVEEEALDYCEEFFKDPSHDCLFVYAATIIGVKIRLWKVNENGRKLEALSDNPYRGTSSHYLDLGENADAEKIIKIFRKMLTIAPEPWIFKGDDSFQPTSKSGAHHLNKIDTNAQKGLPCHLEPIPIPPLEFLGSSLQAQEDTPTMDSAPFPPRNYTKVATFHRTHSDWCEWVLYDDQNGSGPCSEWSLDNGYFVNVKQKLYTGHDTL</sequence>
<dbReference type="EMBL" id="MSFO01000001">
    <property type="protein sequence ID" value="PLB53740.1"/>
    <property type="molecule type" value="Genomic_DNA"/>
</dbReference>
<comment type="caution">
    <text evidence="1">The sequence shown here is derived from an EMBL/GenBank/DDBJ whole genome shotgun (WGS) entry which is preliminary data.</text>
</comment>
<dbReference type="VEuPathDB" id="FungiDB:P170DRAFT_431552"/>
<proteinExistence type="predicted"/>
<organism evidence="1 2">
    <name type="scientific">Aspergillus steynii IBT 23096</name>
    <dbReference type="NCBI Taxonomy" id="1392250"/>
    <lineage>
        <taxon>Eukaryota</taxon>
        <taxon>Fungi</taxon>
        <taxon>Dikarya</taxon>
        <taxon>Ascomycota</taxon>
        <taxon>Pezizomycotina</taxon>
        <taxon>Eurotiomycetes</taxon>
        <taxon>Eurotiomycetidae</taxon>
        <taxon>Eurotiales</taxon>
        <taxon>Aspergillaceae</taxon>
        <taxon>Aspergillus</taxon>
        <taxon>Aspergillus subgen. Circumdati</taxon>
    </lineage>
</organism>
<dbReference type="STRING" id="1392250.A0A2I2GLI3"/>
<dbReference type="RefSeq" id="XP_024709042.1">
    <property type="nucleotide sequence ID" value="XM_024848062.1"/>
</dbReference>
<gene>
    <name evidence="1" type="ORF">P170DRAFT_431552</name>
</gene>
<evidence type="ECO:0000313" key="1">
    <source>
        <dbReference type="EMBL" id="PLB53740.1"/>
    </source>
</evidence>
<dbReference type="OrthoDB" id="5126078at2759"/>
<dbReference type="AlphaFoldDB" id="A0A2I2GLI3"/>
<name>A0A2I2GLI3_9EURO</name>
<dbReference type="GeneID" id="36555761"/>
<accession>A0A2I2GLI3</accession>
<protein>
    <submittedName>
        <fullName evidence="1">Uncharacterized protein</fullName>
    </submittedName>
</protein>
<evidence type="ECO:0000313" key="2">
    <source>
        <dbReference type="Proteomes" id="UP000234275"/>
    </source>
</evidence>
<dbReference type="Proteomes" id="UP000234275">
    <property type="component" value="Unassembled WGS sequence"/>
</dbReference>
<reference evidence="1 2" key="1">
    <citation type="submission" date="2016-12" db="EMBL/GenBank/DDBJ databases">
        <title>The genomes of Aspergillus section Nigri reveals drivers in fungal speciation.</title>
        <authorList>
            <consortium name="DOE Joint Genome Institute"/>
            <person name="Vesth T.C."/>
            <person name="Nybo J."/>
            <person name="Theobald S."/>
            <person name="Brandl J."/>
            <person name="Frisvad J.C."/>
            <person name="Nielsen K.F."/>
            <person name="Lyhne E.K."/>
            <person name="Kogle M.E."/>
            <person name="Kuo A."/>
            <person name="Riley R."/>
            <person name="Clum A."/>
            <person name="Nolan M."/>
            <person name="Lipzen A."/>
            <person name="Salamov A."/>
            <person name="Henrissat B."/>
            <person name="Wiebenga A."/>
            <person name="De Vries R.P."/>
            <person name="Grigoriev I.V."/>
            <person name="Mortensen U.H."/>
            <person name="Andersen M.R."/>
            <person name="Baker S.E."/>
        </authorList>
    </citation>
    <scope>NUCLEOTIDE SEQUENCE [LARGE SCALE GENOMIC DNA]</scope>
    <source>
        <strain evidence="1 2">IBT 23096</strain>
    </source>
</reference>
<keyword evidence="2" id="KW-1185">Reference proteome</keyword>